<dbReference type="EMBL" id="CP000353">
    <property type="protein sequence ID" value="ABF12344.1"/>
    <property type="molecule type" value="Genomic_DNA"/>
</dbReference>
<organism evidence="1 2">
    <name type="scientific">Cupriavidus metallidurans (strain ATCC 43123 / DSM 2839 / NBRC 102507 / CH34)</name>
    <name type="common">Ralstonia metallidurans</name>
    <dbReference type="NCBI Taxonomy" id="266264"/>
    <lineage>
        <taxon>Bacteria</taxon>
        <taxon>Pseudomonadati</taxon>
        <taxon>Pseudomonadota</taxon>
        <taxon>Betaproteobacteria</taxon>
        <taxon>Burkholderiales</taxon>
        <taxon>Burkholderiaceae</taxon>
        <taxon>Cupriavidus</taxon>
    </lineage>
</organism>
<gene>
    <name evidence="1" type="ordered locus">Rmet_5485</name>
</gene>
<keyword evidence="2" id="KW-1185">Reference proteome</keyword>
<dbReference type="AlphaFoldDB" id="Q1LBY2"/>
<proteinExistence type="predicted"/>
<dbReference type="HOGENOM" id="CLU_2331655_0_0_4"/>
<evidence type="ECO:0000313" key="2">
    <source>
        <dbReference type="Proteomes" id="UP000002429"/>
    </source>
</evidence>
<dbReference type="KEGG" id="rme:Rmet_5485"/>
<geneLocation type="plasmid" evidence="1 2">
    <name>megaplasmid</name>
</geneLocation>
<sequence>MHLNFGQTPIARLRGNSLCCADYIRCRETLNDDVFVGAQLTAQGLVTLNSVPRSIDGIGSLGRRMKSALSGGAKHVVGKLAEEAISAGFQLMTRGMLP</sequence>
<keyword evidence="1" id="KW-0614">Plasmid</keyword>
<accession>Q1LBY2</accession>
<name>Q1LBY2_CUPMC</name>
<evidence type="ECO:0000313" key="1">
    <source>
        <dbReference type="EMBL" id="ABF12344.1"/>
    </source>
</evidence>
<protein>
    <submittedName>
        <fullName evidence="1">Uncharacterized protein</fullName>
    </submittedName>
</protein>
<dbReference type="Proteomes" id="UP000002429">
    <property type="component" value="Plasmid megaplasmid"/>
</dbReference>
<reference evidence="2" key="1">
    <citation type="journal article" date="2010" name="PLoS ONE">
        <title>The complete genome sequence of Cupriavidus metallidurans strain CH34, a master survivalist in harsh and anthropogenic environments.</title>
        <authorList>
            <person name="Janssen P.J."/>
            <person name="Van Houdt R."/>
            <person name="Moors H."/>
            <person name="Monsieurs P."/>
            <person name="Morin N."/>
            <person name="Michaux A."/>
            <person name="Benotmane M.A."/>
            <person name="Leys N."/>
            <person name="Vallaeys T."/>
            <person name="Lapidus A."/>
            <person name="Monchy S."/>
            <person name="Medigue C."/>
            <person name="Taghavi S."/>
            <person name="McCorkle S."/>
            <person name="Dunn J."/>
            <person name="van der Lelie D."/>
            <person name="Mergeay M."/>
        </authorList>
    </citation>
    <scope>NUCLEOTIDE SEQUENCE [LARGE SCALE GENOMIC DNA]</scope>
    <source>
        <strain evidence="2">ATCC 43123 / DSM 2839 / NBRC 102507 / CH34</strain>
    </source>
</reference>